<comment type="caution">
    <text evidence="2">The sequence shown here is derived from an EMBL/GenBank/DDBJ whole genome shotgun (WGS) entry which is preliminary data.</text>
</comment>
<reference evidence="2 3" key="1">
    <citation type="journal article" date="2018" name="Sci. Data">
        <title>The draft genome sequence of cork oak.</title>
        <authorList>
            <person name="Ramos A.M."/>
            <person name="Usie A."/>
            <person name="Barbosa P."/>
            <person name="Barros P.M."/>
            <person name="Capote T."/>
            <person name="Chaves I."/>
            <person name="Simoes F."/>
            <person name="Abreu I."/>
            <person name="Carrasquinho I."/>
            <person name="Faro C."/>
            <person name="Guimaraes J.B."/>
            <person name="Mendonca D."/>
            <person name="Nobrega F."/>
            <person name="Rodrigues L."/>
            <person name="Saibo N.J.M."/>
            <person name="Varela M.C."/>
            <person name="Egas C."/>
            <person name="Matos J."/>
            <person name="Miguel C.M."/>
            <person name="Oliveira M.M."/>
            <person name="Ricardo C.P."/>
            <person name="Goncalves S."/>
        </authorList>
    </citation>
    <scope>NUCLEOTIDE SEQUENCE [LARGE SCALE GENOMIC DNA]</scope>
    <source>
        <strain evidence="3">cv. HL8</strain>
    </source>
</reference>
<evidence type="ECO:0000313" key="3">
    <source>
        <dbReference type="Proteomes" id="UP000237347"/>
    </source>
</evidence>
<proteinExistence type="predicted"/>
<feature type="compositionally biased region" description="Basic and acidic residues" evidence="1">
    <location>
        <begin position="1"/>
        <end position="13"/>
    </location>
</feature>
<accession>A0AAW0IMC3</accession>
<sequence>MATRFKEQGEKPRCHSHAISDSLTQWPPIHQTNSTSTLLLLQRPPDRLKEGEKEPTDEASDQPSVTTVNSDTKYSTGLDFGLELRFWSSTTHLWLHSITVSTIMVLGEAYQEVLDTGVCCLC</sequence>
<feature type="region of interest" description="Disordered" evidence="1">
    <location>
        <begin position="1"/>
        <end position="70"/>
    </location>
</feature>
<evidence type="ECO:0000313" key="2">
    <source>
        <dbReference type="EMBL" id="KAK7815577.1"/>
    </source>
</evidence>
<dbReference type="Proteomes" id="UP000237347">
    <property type="component" value="Unassembled WGS sequence"/>
</dbReference>
<name>A0AAW0IMC3_QUESU</name>
<keyword evidence="3" id="KW-1185">Reference proteome</keyword>
<organism evidence="2 3">
    <name type="scientific">Quercus suber</name>
    <name type="common">Cork oak</name>
    <dbReference type="NCBI Taxonomy" id="58331"/>
    <lineage>
        <taxon>Eukaryota</taxon>
        <taxon>Viridiplantae</taxon>
        <taxon>Streptophyta</taxon>
        <taxon>Embryophyta</taxon>
        <taxon>Tracheophyta</taxon>
        <taxon>Spermatophyta</taxon>
        <taxon>Magnoliopsida</taxon>
        <taxon>eudicotyledons</taxon>
        <taxon>Gunneridae</taxon>
        <taxon>Pentapetalae</taxon>
        <taxon>rosids</taxon>
        <taxon>fabids</taxon>
        <taxon>Fagales</taxon>
        <taxon>Fagaceae</taxon>
        <taxon>Quercus</taxon>
    </lineage>
</organism>
<dbReference type="EMBL" id="PKMF04000999">
    <property type="protein sequence ID" value="KAK7815577.1"/>
    <property type="molecule type" value="Genomic_DNA"/>
</dbReference>
<dbReference type="AlphaFoldDB" id="A0AAW0IMC3"/>
<evidence type="ECO:0000256" key="1">
    <source>
        <dbReference type="SAM" id="MobiDB-lite"/>
    </source>
</evidence>
<protein>
    <submittedName>
        <fullName evidence="2">Uncharacterized protein</fullName>
    </submittedName>
</protein>
<feature type="compositionally biased region" description="Polar residues" evidence="1">
    <location>
        <begin position="19"/>
        <end position="33"/>
    </location>
</feature>
<feature type="compositionally biased region" description="Basic and acidic residues" evidence="1">
    <location>
        <begin position="44"/>
        <end position="56"/>
    </location>
</feature>
<gene>
    <name evidence="2" type="ORF">CFP56_001446</name>
</gene>
<feature type="compositionally biased region" description="Polar residues" evidence="1">
    <location>
        <begin position="61"/>
        <end position="70"/>
    </location>
</feature>